<proteinExistence type="predicted"/>
<gene>
    <name evidence="1" type="ORF">NEZAVI_LOCUS13869</name>
</gene>
<dbReference type="EMBL" id="OV725082">
    <property type="protein sequence ID" value="CAH1405727.1"/>
    <property type="molecule type" value="Genomic_DNA"/>
</dbReference>
<dbReference type="Proteomes" id="UP001152798">
    <property type="component" value="Chromosome 6"/>
</dbReference>
<protein>
    <submittedName>
        <fullName evidence="1">Uncharacterized protein</fullName>
    </submittedName>
</protein>
<reference evidence="1" key="1">
    <citation type="submission" date="2022-01" db="EMBL/GenBank/DDBJ databases">
        <authorList>
            <person name="King R."/>
        </authorList>
    </citation>
    <scope>NUCLEOTIDE SEQUENCE</scope>
</reference>
<keyword evidence="2" id="KW-1185">Reference proteome</keyword>
<evidence type="ECO:0000313" key="2">
    <source>
        <dbReference type="Proteomes" id="UP001152798"/>
    </source>
</evidence>
<accession>A0A9P0HQ31</accession>
<evidence type="ECO:0000313" key="1">
    <source>
        <dbReference type="EMBL" id="CAH1405727.1"/>
    </source>
</evidence>
<name>A0A9P0HQ31_NEZVI</name>
<dbReference type="AlphaFoldDB" id="A0A9P0HQ31"/>
<sequence length="89" mass="10089">MEKKGGGQGLSLMSSITRYILRPKESTRSLNTIKAVETRSRKCDPEPCVYREEKADLESYFYNEMWAGENAEIKTMPLISAPAWDGNGR</sequence>
<organism evidence="1 2">
    <name type="scientific">Nezara viridula</name>
    <name type="common">Southern green stink bug</name>
    <name type="synonym">Cimex viridulus</name>
    <dbReference type="NCBI Taxonomy" id="85310"/>
    <lineage>
        <taxon>Eukaryota</taxon>
        <taxon>Metazoa</taxon>
        <taxon>Ecdysozoa</taxon>
        <taxon>Arthropoda</taxon>
        <taxon>Hexapoda</taxon>
        <taxon>Insecta</taxon>
        <taxon>Pterygota</taxon>
        <taxon>Neoptera</taxon>
        <taxon>Paraneoptera</taxon>
        <taxon>Hemiptera</taxon>
        <taxon>Heteroptera</taxon>
        <taxon>Panheteroptera</taxon>
        <taxon>Pentatomomorpha</taxon>
        <taxon>Pentatomoidea</taxon>
        <taxon>Pentatomidae</taxon>
        <taxon>Pentatominae</taxon>
        <taxon>Nezara</taxon>
    </lineage>
</organism>